<dbReference type="InterPro" id="IPR050312">
    <property type="entry name" value="IolE/XylAMocC-like"/>
</dbReference>
<evidence type="ECO:0000313" key="3">
    <source>
        <dbReference type="Proteomes" id="UP000002730"/>
    </source>
</evidence>
<dbReference type="AlphaFoldDB" id="D9SMJ3"/>
<dbReference type="KEGG" id="ccb:Clocel_4188"/>
<keyword evidence="2" id="KW-0413">Isomerase</keyword>
<dbReference type="GO" id="GO:0016853">
    <property type="term" value="F:isomerase activity"/>
    <property type="evidence" value="ECO:0007669"/>
    <property type="project" value="UniProtKB-KW"/>
</dbReference>
<dbReference type="Gene3D" id="3.20.20.150">
    <property type="entry name" value="Divalent-metal-dependent TIM barrel enzymes"/>
    <property type="match status" value="1"/>
</dbReference>
<dbReference type="eggNOG" id="COG1082">
    <property type="taxonomic scope" value="Bacteria"/>
</dbReference>
<evidence type="ECO:0000259" key="1">
    <source>
        <dbReference type="Pfam" id="PF01261"/>
    </source>
</evidence>
<dbReference type="RefSeq" id="WP_010074204.1">
    <property type="nucleotide sequence ID" value="NC_014393.1"/>
</dbReference>
<feature type="domain" description="Xylose isomerase-like TIM barrel" evidence="1">
    <location>
        <begin position="26"/>
        <end position="265"/>
    </location>
</feature>
<dbReference type="STRING" id="573061.Clocel_4188"/>
<dbReference type="OrthoDB" id="3185623at2"/>
<reference evidence="2 3" key="1">
    <citation type="submission" date="2010-08" db="EMBL/GenBank/DDBJ databases">
        <title>Complete sequence of Clostridium cellulovorans 743B.</title>
        <authorList>
            <consortium name="US DOE Joint Genome Institute"/>
            <person name="Lucas S."/>
            <person name="Copeland A."/>
            <person name="Lapidus A."/>
            <person name="Cheng J.-F."/>
            <person name="Bruce D."/>
            <person name="Goodwin L."/>
            <person name="Pitluck S."/>
            <person name="Chertkov O."/>
            <person name="Detter J.C."/>
            <person name="Han C."/>
            <person name="Tapia R."/>
            <person name="Land M."/>
            <person name="Hauser L."/>
            <person name="Chang Y.-J."/>
            <person name="Jeffries C."/>
            <person name="Kyrpides N."/>
            <person name="Ivanova N."/>
            <person name="Mikhailova N."/>
            <person name="Hemme C.L."/>
            <person name="Woyke T."/>
        </authorList>
    </citation>
    <scope>NUCLEOTIDE SEQUENCE [LARGE SCALE GENOMIC DNA]</scope>
    <source>
        <strain evidence="3">ATCC 35296 / DSM 3052 / OCM 3 / 743B</strain>
    </source>
</reference>
<name>D9SMJ3_CLOC7</name>
<dbReference type="EMBL" id="CP002160">
    <property type="protein sequence ID" value="ADL53849.1"/>
    <property type="molecule type" value="Genomic_DNA"/>
</dbReference>
<dbReference type="Pfam" id="PF01261">
    <property type="entry name" value="AP_endonuc_2"/>
    <property type="match status" value="1"/>
</dbReference>
<dbReference type="InterPro" id="IPR036237">
    <property type="entry name" value="Xyl_isomerase-like_sf"/>
</dbReference>
<sequence length="269" mass="30788">MKLSVFYDHILVASEQTGYELLDILKKVNELGIEGVECDIEHIRSCKEELKKKLGEAKIKVASVYGFFDFGNNLDYEKGYTFIDDAAYFRAGRVLVIPGFVEEKEGEVYQMALSNMVDVLNKICDYAETKNIVVTLEDFDHHTAPFSTDEELIWFMERVPKLRCTFDTGNFMYSEVNELKAFELLKDKIVHVHCKDRALVPVSGEEPTNTIAGRGMYTSPVGYGSIQMKEIVNRLKEINYEGFLAIEHFGSQNQIEYIEKSANWILSNI</sequence>
<dbReference type="HOGENOM" id="CLU_1011373_0_0_9"/>
<dbReference type="PANTHER" id="PTHR12110:SF21">
    <property type="entry name" value="XYLOSE ISOMERASE-LIKE TIM BARREL DOMAIN-CONTAINING PROTEIN"/>
    <property type="match status" value="1"/>
</dbReference>
<dbReference type="SUPFAM" id="SSF51658">
    <property type="entry name" value="Xylose isomerase-like"/>
    <property type="match status" value="1"/>
</dbReference>
<protein>
    <submittedName>
        <fullName evidence="2">Xylose isomerase domain-containing protein TIM barrel</fullName>
    </submittedName>
</protein>
<dbReference type="PANTHER" id="PTHR12110">
    <property type="entry name" value="HYDROXYPYRUVATE ISOMERASE"/>
    <property type="match status" value="1"/>
</dbReference>
<organism evidence="2 3">
    <name type="scientific">Clostridium cellulovorans (strain ATCC 35296 / DSM 3052 / OCM 3 / 743B)</name>
    <dbReference type="NCBI Taxonomy" id="573061"/>
    <lineage>
        <taxon>Bacteria</taxon>
        <taxon>Bacillati</taxon>
        <taxon>Bacillota</taxon>
        <taxon>Clostridia</taxon>
        <taxon>Eubacteriales</taxon>
        <taxon>Clostridiaceae</taxon>
        <taxon>Clostridium</taxon>
    </lineage>
</organism>
<proteinExistence type="predicted"/>
<keyword evidence="3" id="KW-1185">Reference proteome</keyword>
<dbReference type="InterPro" id="IPR013022">
    <property type="entry name" value="Xyl_isomerase-like_TIM-brl"/>
</dbReference>
<evidence type="ECO:0000313" key="2">
    <source>
        <dbReference type="EMBL" id="ADL53849.1"/>
    </source>
</evidence>
<gene>
    <name evidence="2" type="ordered locus">Clocel_4188</name>
</gene>
<accession>D9SMJ3</accession>
<dbReference type="Proteomes" id="UP000002730">
    <property type="component" value="Chromosome"/>
</dbReference>